<dbReference type="CDD" id="cd03056">
    <property type="entry name" value="GST_N_4"/>
    <property type="match status" value="1"/>
</dbReference>
<organism evidence="3 4">
    <name type="scientific">Rhodanobacter soli</name>
    <dbReference type="NCBI Taxonomy" id="590609"/>
    <lineage>
        <taxon>Bacteria</taxon>
        <taxon>Pseudomonadati</taxon>
        <taxon>Pseudomonadota</taxon>
        <taxon>Gammaproteobacteria</taxon>
        <taxon>Lysobacterales</taxon>
        <taxon>Rhodanobacteraceae</taxon>
        <taxon>Rhodanobacter</taxon>
    </lineage>
</organism>
<dbReference type="Pfam" id="PF00043">
    <property type="entry name" value="GST_C"/>
    <property type="match status" value="1"/>
</dbReference>
<feature type="domain" description="GST C-terminal" evidence="2">
    <location>
        <begin position="84"/>
        <end position="213"/>
    </location>
</feature>
<accession>A0ABV2PVG0</accession>
<comment type="caution">
    <text evidence="3">The sequence shown here is derived from an EMBL/GenBank/DDBJ whole genome shotgun (WGS) entry which is preliminary data.</text>
</comment>
<dbReference type="GO" id="GO:0004364">
    <property type="term" value="F:glutathione transferase activity"/>
    <property type="evidence" value="ECO:0007669"/>
    <property type="project" value="UniProtKB-EC"/>
</dbReference>
<dbReference type="InterPro" id="IPR004045">
    <property type="entry name" value="Glutathione_S-Trfase_N"/>
</dbReference>
<dbReference type="Gene3D" id="3.40.30.10">
    <property type="entry name" value="Glutaredoxin"/>
    <property type="match status" value="1"/>
</dbReference>
<reference evidence="3 4" key="1">
    <citation type="submission" date="2024-06" db="EMBL/GenBank/DDBJ databases">
        <title>Sorghum-associated microbial communities from plants grown in Nebraska, USA.</title>
        <authorList>
            <person name="Schachtman D."/>
        </authorList>
    </citation>
    <scope>NUCLEOTIDE SEQUENCE [LARGE SCALE GENOMIC DNA]</scope>
    <source>
        <strain evidence="3 4">1757</strain>
    </source>
</reference>
<evidence type="ECO:0000313" key="4">
    <source>
        <dbReference type="Proteomes" id="UP001549251"/>
    </source>
</evidence>
<dbReference type="Proteomes" id="UP001549251">
    <property type="component" value="Unassembled WGS sequence"/>
</dbReference>
<dbReference type="SFLD" id="SFLDG00358">
    <property type="entry name" value="Main_(cytGST)"/>
    <property type="match status" value="1"/>
</dbReference>
<dbReference type="InterPro" id="IPR040079">
    <property type="entry name" value="Glutathione_S-Trfase"/>
</dbReference>
<gene>
    <name evidence="3" type="ORF">ABIE04_001352</name>
</gene>
<evidence type="ECO:0000259" key="2">
    <source>
        <dbReference type="PROSITE" id="PS50405"/>
    </source>
</evidence>
<dbReference type="PANTHER" id="PTHR44051">
    <property type="entry name" value="GLUTATHIONE S-TRANSFERASE-RELATED"/>
    <property type="match status" value="1"/>
</dbReference>
<dbReference type="SUPFAM" id="SSF47616">
    <property type="entry name" value="GST C-terminal domain-like"/>
    <property type="match status" value="1"/>
</dbReference>
<dbReference type="InterPro" id="IPR004046">
    <property type="entry name" value="GST_C"/>
</dbReference>
<feature type="domain" description="GST N-terminal" evidence="1">
    <location>
        <begin position="1"/>
        <end position="82"/>
    </location>
</feature>
<evidence type="ECO:0000259" key="1">
    <source>
        <dbReference type="PROSITE" id="PS50404"/>
    </source>
</evidence>
<dbReference type="PROSITE" id="PS50404">
    <property type="entry name" value="GST_NTER"/>
    <property type="match status" value="1"/>
</dbReference>
<dbReference type="EC" id="2.5.1.18" evidence="3"/>
<dbReference type="EMBL" id="JBEPSD010000001">
    <property type="protein sequence ID" value="MET4569025.1"/>
    <property type="molecule type" value="Genomic_DNA"/>
</dbReference>
<dbReference type="SFLD" id="SFLDG01151">
    <property type="entry name" value="Main.2:_Nu-like"/>
    <property type="match status" value="1"/>
</dbReference>
<dbReference type="Pfam" id="PF13409">
    <property type="entry name" value="GST_N_2"/>
    <property type="match status" value="1"/>
</dbReference>
<dbReference type="RefSeq" id="WP_354547813.1">
    <property type="nucleotide sequence ID" value="NZ_JBEPSD010000001.1"/>
</dbReference>
<protein>
    <submittedName>
        <fullName evidence="3">Glutathione S-transferase</fullName>
        <ecNumber evidence="3">2.5.1.18</ecNumber>
    </submittedName>
</protein>
<dbReference type="PANTHER" id="PTHR44051:SF8">
    <property type="entry name" value="GLUTATHIONE S-TRANSFERASE GSTA"/>
    <property type="match status" value="1"/>
</dbReference>
<keyword evidence="4" id="KW-1185">Reference proteome</keyword>
<name>A0ABV2PVG0_9GAMM</name>
<dbReference type="SFLD" id="SFLDS00019">
    <property type="entry name" value="Glutathione_Transferase_(cytos"/>
    <property type="match status" value="1"/>
</dbReference>
<dbReference type="Gene3D" id="1.20.1050.10">
    <property type="match status" value="1"/>
</dbReference>
<dbReference type="InterPro" id="IPR036282">
    <property type="entry name" value="Glutathione-S-Trfase_C_sf"/>
</dbReference>
<evidence type="ECO:0000313" key="3">
    <source>
        <dbReference type="EMBL" id="MET4569025.1"/>
    </source>
</evidence>
<dbReference type="InterPro" id="IPR010987">
    <property type="entry name" value="Glutathione-S-Trfase_C-like"/>
</dbReference>
<dbReference type="InterPro" id="IPR036249">
    <property type="entry name" value="Thioredoxin-like_sf"/>
</dbReference>
<sequence>MLTLFDYLPSQNAWKVRQLLHHLGRPYRTVPVSIFEGEGRSEAYRRINPTGTVPAIQLEDGRVLAESNAILVYLADGTPYLPGDPFGRAKVLQWLCFEQERVESVIGALRHWTLTGKLARRSAEMIEAKRTAAVRTLDILESELATRPFIAGDDYGIADIALFAYASRAEEAGLSLQAYPQFRAWVARVEAQPGFLAEMHPYAIDPHSSRELP</sequence>
<dbReference type="PROSITE" id="PS50405">
    <property type="entry name" value="GST_CTER"/>
    <property type="match status" value="1"/>
</dbReference>
<proteinExistence type="predicted"/>
<dbReference type="SUPFAM" id="SSF52833">
    <property type="entry name" value="Thioredoxin-like"/>
    <property type="match status" value="1"/>
</dbReference>
<keyword evidence="3" id="KW-0808">Transferase</keyword>